<dbReference type="EMBL" id="MU151101">
    <property type="protein sequence ID" value="KAF9450597.1"/>
    <property type="molecule type" value="Genomic_DNA"/>
</dbReference>
<evidence type="ECO:0000259" key="3">
    <source>
        <dbReference type="PROSITE" id="PS50118"/>
    </source>
</evidence>
<evidence type="ECO:0000313" key="5">
    <source>
        <dbReference type="Proteomes" id="UP000807342"/>
    </source>
</evidence>
<keyword evidence="1" id="KW-0238">DNA-binding</keyword>
<evidence type="ECO:0000256" key="1">
    <source>
        <dbReference type="PROSITE-ProRule" id="PRU00267"/>
    </source>
</evidence>
<evidence type="ECO:0000313" key="4">
    <source>
        <dbReference type="EMBL" id="KAF9450597.1"/>
    </source>
</evidence>
<name>A0A9P5XHU6_9AGAR</name>
<protein>
    <recommendedName>
        <fullName evidence="3">HMG box domain-containing protein</fullName>
    </recommendedName>
</protein>
<feature type="domain" description="HMG box" evidence="3">
    <location>
        <begin position="71"/>
        <end position="146"/>
    </location>
</feature>
<keyword evidence="1" id="KW-0539">Nucleus</keyword>
<keyword evidence="5" id="KW-1185">Reference proteome</keyword>
<sequence>MPPRAAQSARAHSERGDYILLARVIHTFIAHRSMPAPHTLVKAAVARLSQDDREVLQNFKNAFPTLKPETMGRPPNKFILFRSHYAAQVAAQEAQKEENEPKINQADVSKDARLHWSTYSDPEKVFYEKWANQIQSLWKKMWPHDFPRSSISKRKKPSIKSPNFKPKNVAPARHLSSTSHSPSIGFHHLPSPPISDAADLEQENIEDNQGSGAESEDGDLCGGDDGEYLPRKSSRKRRSPYSRPPKQKRSKVQLLTPVSVTRELPSTVHSRSPSPVPIFSDSDWSPPSTPDLHDISLSELNEGGPSAFTESPFHMVGFSSEASDDSPLFESFEQLAVGYSLEEHTNNTIMDWMQTDLMSDLDPVELYPIPNSSHFSEAATTDLANTA</sequence>
<comment type="caution">
    <text evidence="4">The sequence shown here is derived from an EMBL/GenBank/DDBJ whole genome shotgun (WGS) entry which is preliminary data.</text>
</comment>
<dbReference type="InterPro" id="IPR036910">
    <property type="entry name" value="HMG_box_dom_sf"/>
</dbReference>
<dbReference type="Proteomes" id="UP000807342">
    <property type="component" value="Unassembled WGS sequence"/>
</dbReference>
<dbReference type="OrthoDB" id="3069482at2759"/>
<dbReference type="GO" id="GO:0003677">
    <property type="term" value="F:DNA binding"/>
    <property type="evidence" value="ECO:0007669"/>
    <property type="project" value="UniProtKB-UniRule"/>
</dbReference>
<evidence type="ECO:0000256" key="2">
    <source>
        <dbReference type="SAM" id="MobiDB-lite"/>
    </source>
</evidence>
<feature type="region of interest" description="Disordered" evidence="2">
    <location>
        <begin position="149"/>
        <end position="289"/>
    </location>
</feature>
<proteinExistence type="predicted"/>
<dbReference type="AlphaFoldDB" id="A0A9P5XHU6"/>
<accession>A0A9P5XHU6</accession>
<dbReference type="InterPro" id="IPR009071">
    <property type="entry name" value="HMG_box_dom"/>
</dbReference>
<feature type="DNA-binding region" description="HMG box" evidence="1">
    <location>
        <begin position="71"/>
        <end position="146"/>
    </location>
</feature>
<dbReference type="PROSITE" id="PS50118">
    <property type="entry name" value="HMG_BOX_2"/>
    <property type="match status" value="1"/>
</dbReference>
<dbReference type="GO" id="GO:0005634">
    <property type="term" value="C:nucleus"/>
    <property type="evidence" value="ECO:0007669"/>
    <property type="project" value="UniProtKB-UniRule"/>
</dbReference>
<organism evidence="4 5">
    <name type="scientific">Macrolepiota fuliginosa MF-IS2</name>
    <dbReference type="NCBI Taxonomy" id="1400762"/>
    <lineage>
        <taxon>Eukaryota</taxon>
        <taxon>Fungi</taxon>
        <taxon>Dikarya</taxon>
        <taxon>Basidiomycota</taxon>
        <taxon>Agaricomycotina</taxon>
        <taxon>Agaricomycetes</taxon>
        <taxon>Agaricomycetidae</taxon>
        <taxon>Agaricales</taxon>
        <taxon>Agaricineae</taxon>
        <taxon>Agaricaceae</taxon>
        <taxon>Macrolepiota</taxon>
    </lineage>
</organism>
<feature type="compositionally biased region" description="Acidic residues" evidence="2">
    <location>
        <begin position="214"/>
        <end position="227"/>
    </location>
</feature>
<reference evidence="4" key="1">
    <citation type="submission" date="2020-11" db="EMBL/GenBank/DDBJ databases">
        <authorList>
            <consortium name="DOE Joint Genome Institute"/>
            <person name="Ahrendt S."/>
            <person name="Riley R."/>
            <person name="Andreopoulos W."/>
            <person name="Labutti K."/>
            <person name="Pangilinan J."/>
            <person name="Ruiz-Duenas F.J."/>
            <person name="Barrasa J.M."/>
            <person name="Sanchez-Garcia M."/>
            <person name="Camarero S."/>
            <person name="Miyauchi S."/>
            <person name="Serrano A."/>
            <person name="Linde D."/>
            <person name="Babiker R."/>
            <person name="Drula E."/>
            <person name="Ayuso-Fernandez I."/>
            <person name="Pacheco R."/>
            <person name="Padilla G."/>
            <person name="Ferreira P."/>
            <person name="Barriuso J."/>
            <person name="Kellner H."/>
            <person name="Castanera R."/>
            <person name="Alfaro M."/>
            <person name="Ramirez L."/>
            <person name="Pisabarro A.G."/>
            <person name="Kuo A."/>
            <person name="Tritt A."/>
            <person name="Lipzen A."/>
            <person name="He G."/>
            <person name="Yan M."/>
            <person name="Ng V."/>
            <person name="Cullen D."/>
            <person name="Martin F."/>
            <person name="Rosso M.-N."/>
            <person name="Henrissat B."/>
            <person name="Hibbett D."/>
            <person name="Martinez A.T."/>
            <person name="Grigoriev I.V."/>
        </authorList>
    </citation>
    <scope>NUCLEOTIDE SEQUENCE</scope>
    <source>
        <strain evidence="4">MF-IS2</strain>
    </source>
</reference>
<dbReference type="SUPFAM" id="SSF47095">
    <property type="entry name" value="HMG-box"/>
    <property type="match status" value="1"/>
</dbReference>
<dbReference type="Gene3D" id="1.10.30.10">
    <property type="entry name" value="High mobility group box domain"/>
    <property type="match status" value="1"/>
</dbReference>
<feature type="compositionally biased region" description="Basic residues" evidence="2">
    <location>
        <begin position="232"/>
        <end position="251"/>
    </location>
</feature>
<gene>
    <name evidence="4" type="ORF">P691DRAFT_845679</name>
</gene>